<keyword evidence="5 8" id="KW-0119">Carbohydrate metabolism</keyword>
<evidence type="ECO:0000256" key="5">
    <source>
        <dbReference type="ARBA" id="ARBA00023277"/>
    </source>
</evidence>
<comment type="catalytic activity">
    <reaction evidence="1 9">
        <text>Endohydrolysis of (1-&gt;4)-beta-D-glucosidic linkages in cellulose, lichenin and cereal beta-D-glucans.</text>
        <dbReference type="EC" id="3.2.1.4"/>
    </reaction>
</comment>
<evidence type="ECO:0000256" key="9">
    <source>
        <dbReference type="RuleBase" id="RU361166"/>
    </source>
</evidence>
<dbReference type="Gene3D" id="1.50.10.10">
    <property type="match status" value="1"/>
</dbReference>
<protein>
    <recommendedName>
        <fullName evidence="9">Endoglucanase</fullName>
        <ecNumber evidence="9">3.2.1.4</ecNumber>
    </recommendedName>
</protein>
<proteinExistence type="inferred from homology"/>
<feature type="transmembrane region" description="Helical" evidence="10">
    <location>
        <begin position="23"/>
        <end position="41"/>
    </location>
</feature>
<feature type="domain" description="Glycoside hydrolase family 9" evidence="11">
    <location>
        <begin position="45"/>
        <end position="497"/>
    </location>
</feature>
<keyword evidence="3 8" id="KW-0378">Hydrolase</keyword>
<gene>
    <name evidence="12" type="ORF">RJT34_31441</name>
</gene>
<dbReference type="Pfam" id="PF00759">
    <property type="entry name" value="Glyco_hydro_9"/>
    <property type="match status" value="1"/>
</dbReference>
<dbReference type="InterPro" id="IPR012341">
    <property type="entry name" value="6hp_glycosidase-like_sf"/>
</dbReference>
<dbReference type="GO" id="GO:0030245">
    <property type="term" value="P:cellulose catabolic process"/>
    <property type="evidence" value="ECO:0007669"/>
    <property type="project" value="UniProtKB-KW"/>
</dbReference>
<keyword evidence="10" id="KW-0472">Membrane</keyword>
<feature type="active site" evidence="8">
    <location>
        <position position="424"/>
    </location>
</feature>
<evidence type="ECO:0000256" key="10">
    <source>
        <dbReference type="SAM" id="Phobius"/>
    </source>
</evidence>
<dbReference type="InterPro" id="IPR008928">
    <property type="entry name" value="6-hairpin_glycosidase_sf"/>
</dbReference>
<dbReference type="PANTHER" id="PTHR22298">
    <property type="entry name" value="ENDO-1,4-BETA-GLUCANASE"/>
    <property type="match status" value="1"/>
</dbReference>
<accession>A0AAN9I3K4</accession>
<dbReference type="PROSITE" id="PS00592">
    <property type="entry name" value="GH9_2"/>
    <property type="match status" value="1"/>
</dbReference>
<dbReference type="InterPro" id="IPR018221">
    <property type="entry name" value="Glyco_hydro_9_His_AS"/>
</dbReference>
<evidence type="ECO:0000256" key="1">
    <source>
        <dbReference type="ARBA" id="ARBA00000966"/>
    </source>
</evidence>
<name>A0AAN9I3K4_CLITE</name>
<evidence type="ECO:0000256" key="4">
    <source>
        <dbReference type="ARBA" id="ARBA00023001"/>
    </source>
</evidence>
<keyword evidence="7 8" id="KW-0624">Polysaccharide degradation</keyword>
<evidence type="ECO:0000256" key="8">
    <source>
        <dbReference type="PROSITE-ProRule" id="PRU10059"/>
    </source>
</evidence>
<dbReference type="FunFam" id="1.50.10.10:FF:000020">
    <property type="entry name" value="Endoglucanase"/>
    <property type="match status" value="1"/>
</dbReference>
<dbReference type="EC" id="3.2.1.4" evidence="9"/>
<sequence>MVERQCESFQTQKQTTYIAMSKASLVITMSMVVMGTMVMAFPPNYGEALTKSILFYEGQRSGKLPPSQRMTWRKDSALRDGSDKHMDMVGGYYDAGDNVKFHFPMAFTTTMLAWSVVEFGDLMDSELKNALNAVRWGSDYFLKATKYSPEMIVAQVGDPVLDHDCWERPEDMDTARTTYFITQQKPGSEVSAEIAAALAASSIAFQKIDATYSKTLLDRAYKVFEFANKYRGSYNYSIGEAACPFYCDHNGYQDELIWAASWIYKASKSAYYWDFVKANIQSMGGNIVEFGWDSKYAGINVLVSQWVMADAYNANPFIPNANIFVCSLLPNAPIKSVSYTKGGLMYKPGEQSNIQHPTALSFLSIVYARYMHAAKKQVQCGNEAVDPSRLINLAKTQVDYILGNNPLGMSYMVGYGAKYPEKIHHRGSTMPSVEVYPKHIGCRDGDQYFKSAAPNINILTGALVGGPAQDDSFQDSRYNVGQSEPTTYLNAPFVGVLAYFNKPTIQF</sequence>
<evidence type="ECO:0000256" key="6">
    <source>
        <dbReference type="ARBA" id="ARBA00023295"/>
    </source>
</evidence>
<keyword evidence="13" id="KW-1185">Reference proteome</keyword>
<comment type="similarity">
    <text evidence="2 8 9">Belongs to the glycosyl hydrolase 9 (cellulase E) family.</text>
</comment>
<dbReference type="InterPro" id="IPR001701">
    <property type="entry name" value="Glyco_hydro_9"/>
</dbReference>
<evidence type="ECO:0000256" key="3">
    <source>
        <dbReference type="ARBA" id="ARBA00022801"/>
    </source>
</evidence>
<comment type="caution">
    <text evidence="12">The sequence shown here is derived from an EMBL/GenBank/DDBJ whole genome shotgun (WGS) entry which is preliminary data.</text>
</comment>
<keyword evidence="4 9" id="KW-0136">Cellulose degradation</keyword>
<keyword evidence="10" id="KW-0812">Transmembrane</keyword>
<evidence type="ECO:0000256" key="7">
    <source>
        <dbReference type="ARBA" id="ARBA00023326"/>
    </source>
</evidence>
<dbReference type="AlphaFoldDB" id="A0AAN9I3K4"/>
<evidence type="ECO:0000313" key="13">
    <source>
        <dbReference type="Proteomes" id="UP001359559"/>
    </source>
</evidence>
<organism evidence="12 13">
    <name type="scientific">Clitoria ternatea</name>
    <name type="common">Butterfly pea</name>
    <dbReference type="NCBI Taxonomy" id="43366"/>
    <lineage>
        <taxon>Eukaryota</taxon>
        <taxon>Viridiplantae</taxon>
        <taxon>Streptophyta</taxon>
        <taxon>Embryophyta</taxon>
        <taxon>Tracheophyta</taxon>
        <taxon>Spermatophyta</taxon>
        <taxon>Magnoliopsida</taxon>
        <taxon>eudicotyledons</taxon>
        <taxon>Gunneridae</taxon>
        <taxon>Pentapetalae</taxon>
        <taxon>rosids</taxon>
        <taxon>fabids</taxon>
        <taxon>Fabales</taxon>
        <taxon>Fabaceae</taxon>
        <taxon>Papilionoideae</taxon>
        <taxon>50 kb inversion clade</taxon>
        <taxon>NPAAA clade</taxon>
        <taxon>indigoferoid/millettioid clade</taxon>
        <taxon>Phaseoleae</taxon>
        <taxon>Clitoria</taxon>
    </lineage>
</organism>
<keyword evidence="10" id="KW-1133">Transmembrane helix</keyword>
<dbReference type="Proteomes" id="UP001359559">
    <property type="component" value="Unassembled WGS sequence"/>
</dbReference>
<reference evidence="12 13" key="1">
    <citation type="submission" date="2024-01" db="EMBL/GenBank/DDBJ databases">
        <title>The genomes of 5 underutilized Papilionoideae crops provide insights into root nodulation and disease resistance.</title>
        <authorList>
            <person name="Yuan L."/>
        </authorList>
    </citation>
    <scope>NUCLEOTIDE SEQUENCE [LARGE SCALE GENOMIC DNA]</scope>
    <source>
        <strain evidence="12">LY-2023</strain>
        <tissue evidence="12">Leaf</tissue>
    </source>
</reference>
<evidence type="ECO:0000313" key="12">
    <source>
        <dbReference type="EMBL" id="KAK7263844.1"/>
    </source>
</evidence>
<dbReference type="GO" id="GO:0008810">
    <property type="term" value="F:cellulase activity"/>
    <property type="evidence" value="ECO:0007669"/>
    <property type="project" value="UniProtKB-EC"/>
</dbReference>
<dbReference type="EMBL" id="JAYKXN010000008">
    <property type="protein sequence ID" value="KAK7263844.1"/>
    <property type="molecule type" value="Genomic_DNA"/>
</dbReference>
<evidence type="ECO:0000256" key="2">
    <source>
        <dbReference type="ARBA" id="ARBA00007072"/>
    </source>
</evidence>
<keyword evidence="6 8" id="KW-0326">Glycosidase</keyword>
<dbReference type="SUPFAM" id="SSF48208">
    <property type="entry name" value="Six-hairpin glycosidases"/>
    <property type="match status" value="1"/>
</dbReference>
<evidence type="ECO:0000259" key="11">
    <source>
        <dbReference type="Pfam" id="PF00759"/>
    </source>
</evidence>